<dbReference type="SUPFAM" id="SSF50249">
    <property type="entry name" value="Nucleic acid-binding proteins"/>
    <property type="match status" value="1"/>
</dbReference>
<dbReference type="GO" id="GO:0005662">
    <property type="term" value="C:DNA replication factor A complex"/>
    <property type="evidence" value="ECO:0007669"/>
    <property type="project" value="TreeGrafter"/>
</dbReference>
<dbReference type="GO" id="GO:0000724">
    <property type="term" value="P:double-strand break repair via homologous recombination"/>
    <property type="evidence" value="ECO:0007669"/>
    <property type="project" value="TreeGrafter"/>
</dbReference>
<keyword evidence="3" id="KW-0539">Nucleus</keyword>
<dbReference type="InterPro" id="IPR040260">
    <property type="entry name" value="RFA2-like"/>
</dbReference>
<dbReference type="InterPro" id="IPR012340">
    <property type="entry name" value="NA-bd_OB-fold"/>
</dbReference>
<comment type="subcellular location">
    <subcellularLocation>
        <location evidence="1">Nucleus</location>
    </subcellularLocation>
</comment>
<evidence type="ECO:0000313" key="5">
    <source>
        <dbReference type="EMBL" id="KAG0264044.1"/>
    </source>
</evidence>
<keyword evidence="6" id="KW-1185">Reference proteome</keyword>
<proteinExistence type="predicted"/>
<dbReference type="AlphaFoldDB" id="A0A9P6U8Q9"/>
<accession>A0A9P6U8Q9</accession>
<reference evidence="5" key="1">
    <citation type="journal article" date="2020" name="Fungal Divers.">
        <title>Resolving the Mortierellaceae phylogeny through synthesis of multi-gene phylogenetics and phylogenomics.</title>
        <authorList>
            <person name="Vandepol N."/>
            <person name="Liber J."/>
            <person name="Desiro A."/>
            <person name="Na H."/>
            <person name="Kennedy M."/>
            <person name="Barry K."/>
            <person name="Grigoriev I.V."/>
            <person name="Miller A.N."/>
            <person name="O'Donnell K."/>
            <person name="Stajich J.E."/>
            <person name="Bonito G."/>
        </authorList>
    </citation>
    <scope>NUCLEOTIDE SEQUENCE</scope>
    <source>
        <strain evidence="5">BC1065</strain>
    </source>
</reference>
<keyword evidence="2" id="KW-0238">DNA-binding</keyword>
<comment type="caution">
    <text evidence="5">The sequence shown here is derived from an EMBL/GenBank/DDBJ whole genome shotgun (WGS) entry which is preliminary data.</text>
</comment>
<dbReference type="EMBL" id="JAAAJB010000149">
    <property type="protein sequence ID" value="KAG0264044.1"/>
    <property type="molecule type" value="Genomic_DNA"/>
</dbReference>
<gene>
    <name evidence="5" type="primary">RFA2</name>
    <name evidence="5" type="ORF">DFQ27_001437</name>
</gene>
<dbReference type="GO" id="GO:0003697">
    <property type="term" value="F:single-stranded DNA binding"/>
    <property type="evidence" value="ECO:0007669"/>
    <property type="project" value="TreeGrafter"/>
</dbReference>
<dbReference type="GO" id="GO:0006289">
    <property type="term" value="P:nucleotide-excision repair"/>
    <property type="evidence" value="ECO:0007669"/>
    <property type="project" value="TreeGrafter"/>
</dbReference>
<dbReference type="Proteomes" id="UP000807716">
    <property type="component" value="Unassembled WGS sequence"/>
</dbReference>
<dbReference type="CDD" id="cd04478">
    <property type="entry name" value="RPA2_DBD_D"/>
    <property type="match status" value="1"/>
</dbReference>
<dbReference type="InterPro" id="IPR004365">
    <property type="entry name" value="NA-bd_OB_tRNA"/>
</dbReference>
<name>A0A9P6U8Q9_9FUNG</name>
<evidence type="ECO:0000256" key="1">
    <source>
        <dbReference type="ARBA" id="ARBA00004123"/>
    </source>
</evidence>
<dbReference type="Gene3D" id="2.40.50.140">
    <property type="entry name" value="Nucleic acid-binding proteins"/>
    <property type="match status" value="1"/>
</dbReference>
<dbReference type="GO" id="GO:0000781">
    <property type="term" value="C:chromosome, telomeric region"/>
    <property type="evidence" value="ECO:0007669"/>
    <property type="project" value="TreeGrafter"/>
</dbReference>
<dbReference type="PANTHER" id="PTHR13989">
    <property type="entry name" value="REPLICATION PROTEIN A-RELATED"/>
    <property type="match status" value="1"/>
</dbReference>
<feature type="domain" description="OB" evidence="4">
    <location>
        <begin position="71"/>
        <end position="140"/>
    </location>
</feature>
<dbReference type="OrthoDB" id="25571at2759"/>
<dbReference type="GO" id="GO:0006260">
    <property type="term" value="P:DNA replication"/>
    <property type="evidence" value="ECO:0007669"/>
    <property type="project" value="TreeGrafter"/>
</dbReference>
<sequence>MSDYKSYANATGMGGAGYVQGGLSQGDASSSSAPKRTQHTLRPVTIKQLLKVSETHADGDFKLDGQDLSQVKLIAAVRNVNKQTTLTTYKLEDGTGTIDAKLFATEDADAESLAQIVDGVYVRVIGQLKSFRERNYFLNLFNYQSIQVVKDPNEITTHNLEVIHAHASSTRNKMHTGQQDVSMTPAAPYQASGFAGAAQTDDFISNKAVELLTECPDRKVGYHRHELFKRIGEIQGGQARFE</sequence>
<dbReference type="Pfam" id="PF01336">
    <property type="entry name" value="tRNA_anti-codon"/>
    <property type="match status" value="1"/>
</dbReference>
<dbReference type="GO" id="GO:0035861">
    <property type="term" value="C:site of double-strand break"/>
    <property type="evidence" value="ECO:0007669"/>
    <property type="project" value="TreeGrafter"/>
</dbReference>
<evidence type="ECO:0000256" key="2">
    <source>
        <dbReference type="ARBA" id="ARBA00023125"/>
    </source>
</evidence>
<evidence type="ECO:0000256" key="3">
    <source>
        <dbReference type="ARBA" id="ARBA00023242"/>
    </source>
</evidence>
<evidence type="ECO:0000313" key="6">
    <source>
        <dbReference type="Proteomes" id="UP000807716"/>
    </source>
</evidence>
<dbReference type="PANTHER" id="PTHR13989:SF16">
    <property type="entry name" value="REPLICATION PROTEIN A2"/>
    <property type="match status" value="1"/>
</dbReference>
<organism evidence="5 6">
    <name type="scientific">Actinomortierella ambigua</name>
    <dbReference type="NCBI Taxonomy" id="1343610"/>
    <lineage>
        <taxon>Eukaryota</taxon>
        <taxon>Fungi</taxon>
        <taxon>Fungi incertae sedis</taxon>
        <taxon>Mucoromycota</taxon>
        <taxon>Mortierellomycotina</taxon>
        <taxon>Mortierellomycetes</taxon>
        <taxon>Mortierellales</taxon>
        <taxon>Mortierellaceae</taxon>
        <taxon>Actinomortierella</taxon>
    </lineage>
</organism>
<protein>
    <submittedName>
        <fullName evidence="5">Replication factor A protein 2</fullName>
    </submittedName>
</protein>
<evidence type="ECO:0000259" key="4">
    <source>
        <dbReference type="Pfam" id="PF01336"/>
    </source>
</evidence>